<protein>
    <recommendedName>
        <fullName evidence="2">VOC domain-containing protein</fullName>
    </recommendedName>
</protein>
<dbReference type="Pfam" id="PF01451">
    <property type="entry name" value="LMWPc"/>
    <property type="match status" value="1"/>
</dbReference>
<comment type="caution">
    <text evidence="3">The sequence shown here is derived from an EMBL/GenBank/DDBJ whole genome shotgun (WGS) entry which is preliminary data.</text>
</comment>
<dbReference type="InterPro" id="IPR004360">
    <property type="entry name" value="Glyas_Fos-R_dOase_dom"/>
</dbReference>
<dbReference type="OrthoDB" id="9784339at2"/>
<dbReference type="InterPro" id="IPR036196">
    <property type="entry name" value="Ptyr_pPase_sf"/>
</dbReference>
<keyword evidence="1" id="KW-0059">Arsenical resistance</keyword>
<dbReference type="Proteomes" id="UP000249169">
    <property type="component" value="Unassembled WGS sequence"/>
</dbReference>
<dbReference type="SUPFAM" id="SSF54593">
    <property type="entry name" value="Glyoxalase/Bleomycin resistance protein/Dihydroxybiphenyl dioxygenase"/>
    <property type="match status" value="1"/>
</dbReference>
<feature type="domain" description="VOC" evidence="2">
    <location>
        <begin position="150"/>
        <end position="268"/>
    </location>
</feature>
<dbReference type="CDD" id="cd16345">
    <property type="entry name" value="LMWP_ArsC"/>
    <property type="match status" value="1"/>
</dbReference>
<gene>
    <name evidence="3" type="ORF">DL240_02855</name>
</gene>
<dbReference type="InterPro" id="IPR037523">
    <property type="entry name" value="VOC_core"/>
</dbReference>
<dbReference type="SMART" id="SM00226">
    <property type="entry name" value="LMWPc"/>
    <property type="match status" value="1"/>
</dbReference>
<evidence type="ECO:0000313" key="3">
    <source>
        <dbReference type="EMBL" id="RAL25167.1"/>
    </source>
</evidence>
<organism evidence="3 4">
    <name type="scientific">Lujinxingia litoralis</name>
    <dbReference type="NCBI Taxonomy" id="2211119"/>
    <lineage>
        <taxon>Bacteria</taxon>
        <taxon>Deltaproteobacteria</taxon>
        <taxon>Bradymonadales</taxon>
        <taxon>Lujinxingiaceae</taxon>
        <taxon>Lujinxingia</taxon>
    </lineage>
</organism>
<name>A0A328C967_9DELT</name>
<dbReference type="PANTHER" id="PTHR43428:SF1">
    <property type="entry name" value="ARSENATE REDUCTASE"/>
    <property type="match status" value="1"/>
</dbReference>
<dbReference type="AlphaFoldDB" id="A0A328C967"/>
<evidence type="ECO:0000313" key="4">
    <source>
        <dbReference type="Proteomes" id="UP000249169"/>
    </source>
</evidence>
<dbReference type="RefSeq" id="WP_111728339.1">
    <property type="nucleotide sequence ID" value="NZ_QHKO01000001.1"/>
</dbReference>
<evidence type="ECO:0000259" key="2">
    <source>
        <dbReference type="PROSITE" id="PS51819"/>
    </source>
</evidence>
<keyword evidence="4" id="KW-1185">Reference proteome</keyword>
<reference evidence="3 4" key="1">
    <citation type="submission" date="2018-05" db="EMBL/GenBank/DDBJ databases">
        <title>Lujinxingia marina gen. nov. sp. nov., a new facultative anaerobic member of the class Deltaproteobacteria, and proposal of Lujinxingaceae fam. nov.</title>
        <authorList>
            <person name="Li C.-M."/>
        </authorList>
    </citation>
    <scope>NUCLEOTIDE SEQUENCE [LARGE SCALE GENOMIC DNA]</scope>
    <source>
        <strain evidence="3 4">B210</strain>
    </source>
</reference>
<evidence type="ECO:0000256" key="1">
    <source>
        <dbReference type="ARBA" id="ARBA00022849"/>
    </source>
</evidence>
<dbReference type="PANTHER" id="PTHR43428">
    <property type="entry name" value="ARSENATE REDUCTASE"/>
    <property type="match status" value="1"/>
</dbReference>
<dbReference type="Gene3D" id="3.40.50.2300">
    <property type="match status" value="1"/>
</dbReference>
<proteinExistence type="predicted"/>
<dbReference type="InterPro" id="IPR029068">
    <property type="entry name" value="Glyas_Bleomycin-R_OHBP_Dase"/>
</dbReference>
<dbReference type="EMBL" id="QHKO01000001">
    <property type="protein sequence ID" value="RAL25167.1"/>
    <property type="molecule type" value="Genomic_DNA"/>
</dbReference>
<dbReference type="GO" id="GO:0046685">
    <property type="term" value="P:response to arsenic-containing substance"/>
    <property type="evidence" value="ECO:0007669"/>
    <property type="project" value="UniProtKB-KW"/>
</dbReference>
<dbReference type="Pfam" id="PF00903">
    <property type="entry name" value="Glyoxalase"/>
    <property type="match status" value="1"/>
</dbReference>
<accession>A0A328C967</accession>
<dbReference type="InterPro" id="IPR023485">
    <property type="entry name" value="Ptyr_pPase"/>
</dbReference>
<dbReference type="SUPFAM" id="SSF52788">
    <property type="entry name" value="Phosphotyrosine protein phosphatases I"/>
    <property type="match status" value="1"/>
</dbReference>
<dbReference type="PROSITE" id="PS51819">
    <property type="entry name" value="VOC"/>
    <property type="match status" value="1"/>
</dbReference>
<dbReference type="Gene3D" id="3.10.180.10">
    <property type="entry name" value="2,3-Dihydroxybiphenyl 1,2-Dioxygenase, domain 1"/>
    <property type="match status" value="1"/>
</dbReference>
<sequence length="290" mass="32333">MSGFRFNSILFLCVANSARSQMAEGLASDLFGDAVRVQSAGSSPSQVNPYAIRAMAELGLDLGTQTSKSVDTIDPDSVELVITLCAEEVCPAWLASTPRMHWPLQDPDRANEDLSDEERLQHFRVTRDHIRARLEVLAALRDVPEGPDPQEFHASIRVPDLAEAARFYSWLLGVAPRAWTHRYVTFVSEALRTNFVLLVSDGKELHQDTLYHLGIDVGTRAAVIKAHRRAEAAGWLIHKPARTTWRGTPLHELWLKDPGGNLIEIYARLTDAELAEMPSNQEPRILVPEV</sequence>